<dbReference type="Proteomes" id="UP000225740">
    <property type="component" value="Unassembled WGS sequence"/>
</dbReference>
<reference evidence="1 2" key="1">
    <citation type="submission" date="2017-06" db="EMBL/GenBank/DDBJ databases">
        <title>Description of Rhodopirellula bahusiensis sp. nov.</title>
        <authorList>
            <person name="Kizina J."/>
            <person name="Harder J."/>
        </authorList>
    </citation>
    <scope>NUCLEOTIDE SEQUENCE [LARGE SCALE GENOMIC DNA]</scope>
    <source>
        <strain evidence="1 2">SWK21</strain>
    </source>
</reference>
<evidence type="ECO:0000313" key="1">
    <source>
        <dbReference type="EMBL" id="PHQ31854.1"/>
    </source>
</evidence>
<dbReference type="GeneID" id="90611839"/>
<proteinExistence type="predicted"/>
<evidence type="ECO:0000313" key="2">
    <source>
        <dbReference type="Proteomes" id="UP000225740"/>
    </source>
</evidence>
<sequence length="114" mass="13295">MDILDRQRVVAFLLRNERYSDLWQLLYDSRDRDRQSRKHRISTEAESAIETLVSRVMNHLLAIDDCVPDDGRGIRRNRYDECLAVWLQLNTVGLDSDVVADFVASSDIDIETLR</sequence>
<gene>
    <name evidence="1" type="ORF">CEE69_28690</name>
</gene>
<dbReference type="EMBL" id="NIZW01000037">
    <property type="protein sequence ID" value="PHQ31854.1"/>
    <property type="molecule type" value="Genomic_DNA"/>
</dbReference>
<organism evidence="1 2">
    <name type="scientific">Rhodopirellula bahusiensis</name>
    <dbReference type="NCBI Taxonomy" id="2014065"/>
    <lineage>
        <taxon>Bacteria</taxon>
        <taxon>Pseudomonadati</taxon>
        <taxon>Planctomycetota</taxon>
        <taxon>Planctomycetia</taxon>
        <taxon>Pirellulales</taxon>
        <taxon>Pirellulaceae</taxon>
        <taxon>Rhodopirellula</taxon>
    </lineage>
</organism>
<dbReference type="RefSeq" id="WP_099264015.1">
    <property type="nucleotide sequence ID" value="NZ_NIZW01000037.1"/>
</dbReference>
<accession>A0A2G1VYJ8</accession>
<name>A0A2G1VYJ8_9BACT</name>
<protein>
    <submittedName>
        <fullName evidence="1">Uncharacterized protein</fullName>
    </submittedName>
</protein>
<dbReference type="AlphaFoldDB" id="A0A2G1VYJ8"/>
<comment type="caution">
    <text evidence="1">The sequence shown here is derived from an EMBL/GenBank/DDBJ whole genome shotgun (WGS) entry which is preliminary data.</text>
</comment>
<keyword evidence="2" id="KW-1185">Reference proteome</keyword>